<evidence type="ECO:0000256" key="2">
    <source>
        <dbReference type="SAM" id="MobiDB-lite"/>
    </source>
</evidence>
<evidence type="ECO:0000313" key="4">
    <source>
        <dbReference type="Proteomes" id="UP001310594"/>
    </source>
</evidence>
<feature type="compositionally biased region" description="Polar residues" evidence="2">
    <location>
        <begin position="250"/>
        <end position="261"/>
    </location>
</feature>
<feature type="coiled-coil region" evidence="1">
    <location>
        <begin position="32"/>
        <end position="87"/>
    </location>
</feature>
<feature type="compositionally biased region" description="Basic residues" evidence="2">
    <location>
        <begin position="267"/>
        <end position="278"/>
    </location>
</feature>
<protein>
    <submittedName>
        <fullName evidence="3">Uncharacterized protein</fullName>
    </submittedName>
</protein>
<feature type="compositionally biased region" description="Polar residues" evidence="2">
    <location>
        <begin position="200"/>
        <end position="211"/>
    </location>
</feature>
<keyword evidence="1" id="KW-0175">Coiled coil</keyword>
<feature type="region of interest" description="Disordered" evidence="2">
    <location>
        <begin position="175"/>
        <end position="278"/>
    </location>
</feature>
<dbReference type="EMBL" id="JAVRQU010000008">
    <property type="protein sequence ID" value="KAK5699578.1"/>
    <property type="molecule type" value="Genomic_DNA"/>
</dbReference>
<proteinExistence type="predicted"/>
<organism evidence="3 4">
    <name type="scientific">Elasticomyces elasticus</name>
    <dbReference type="NCBI Taxonomy" id="574655"/>
    <lineage>
        <taxon>Eukaryota</taxon>
        <taxon>Fungi</taxon>
        <taxon>Dikarya</taxon>
        <taxon>Ascomycota</taxon>
        <taxon>Pezizomycotina</taxon>
        <taxon>Dothideomycetes</taxon>
        <taxon>Dothideomycetidae</taxon>
        <taxon>Mycosphaerellales</taxon>
        <taxon>Teratosphaeriaceae</taxon>
        <taxon>Elasticomyces</taxon>
    </lineage>
</organism>
<gene>
    <name evidence="3" type="ORF">LTR97_005707</name>
</gene>
<dbReference type="AlphaFoldDB" id="A0AAN8A2T4"/>
<name>A0AAN8A2T4_9PEZI</name>
<dbReference type="Proteomes" id="UP001310594">
    <property type="component" value="Unassembled WGS sequence"/>
</dbReference>
<evidence type="ECO:0000256" key="1">
    <source>
        <dbReference type="SAM" id="Coils"/>
    </source>
</evidence>
<sequence>MAQTTGDVHVRDAIDEELEEIDLNVERSEACVTSIQQDVEAIEMQMTSARKEQSGRDDQQAVLTAREARLREEQAKLREEQNAFEERAGVLSHQLTTLERETAARKADLAKAKTVLMHDKEEQSITRRVIDKIRARTAATTTATAPRFVTPSVTEQPDSEDELSVKLAAKNALTAFKQSSPKKGRGRSRRPEFDAVVRSSDGSTSMLSTADQAFDGQLERDTTPTLLPAAPNVRTSGRKVTRPVGHENYMDSNEAIQNELNVSKKEAKPKRKTIGPQV</sequence>
<evidence type="ECO:0000313" key="3">
    <source>
        <dbReference type="EMBL" id="KAK5699578.1"/>
    </source>
</evidence>
<reference evidence="3" key="1">
    <citation type="submission" date="2023-08" db="EMBL/GenBank/DDBJ databases">
        <title>Black Yeasts Isolated from many extreme environments.</title>
        <authorList>
            <person name="Coleine C."/>
            <person name="Stajich J.E."/>
            <person name="Selbmann L."/>
        </authorList>
    </citation>
    <scope>NUCLEOTIDE SEQUENCE</scope>
    <source>
        <strain evidence="3">CCFEE 5810</strain>
    </source>
</reference>
<comment type="caution">
    <text evidence="3">The sequence shown here is derived from an EMBL/GenBank/DDBJ whole genome shotgun (WGS) entry which is preliminary data.</text>
</comment>
<accession>A0AAN8A2T4</accession>